<evidence type="ECO:0000313" key="3">
    <source>
        <dbReference type="Proteomes" id="UP001499854"/>
    </source>
</evidence>
<dbReference type="Proteomes" id="UP001499854">
    <property type="component" value="Unassembled WGS sequence"/>
</dbReference>
<feature type="region of interest" description="Disordered" evidence="1">
    <location>
        <begin position="126"/>
        <end position="172"/>
    </location>
</feature>
<protein>
    <submittedName>
        <fullName evidence="2">Uncharacterized protein</fullName>
    </submittedName>
</protein>
<keyword evidence="3" id="KW-1185">Reference proteome</keyword>
<dbReference type="RefSeq" id="WP_344657143.1">
    <property type="nucleotide sequence ID" value="NZ_BAAAQM010000011.1"/>
</dbReference>
<evidence type="ECO:0000313" key="2">
    <source>
        <dbReference type="EMBL" id="GAA1966374.1"/>
    </source>
</evidence>
<dbReference type="EMBL" id="BAAAQM010000011">
    <property type="protein sequence ID" value="GAA1966374.1"/>
    <property type="molecule type" value="Genomic_DNA"/>
</dbReference>
<comment type="caution">
    <text evidence="2">The sequence shown here is derived from an EMBL/GenBank/DDBJ whole genome shotgun (WGS) entry which is preliminary data.</text>
</comment>
<sequence>MPTHDPYIPYIPYIRDVIAKNHIRPEPDDTDDLDAAVRATDAELRSIAVRQKVFYLWLDEHWTRQGVPAAGADFRLDAYIRALVDRHGLTRQAGEDDAELAHRALAAEVVAEATRCQVHVDWIEANAQPTDARPPAAHRPSPVRPTTAPTDTSKAPRIAPGPPPFIPRSTAA</sequence>
<gene>
    <name evidence="2" type="ORF">GCM10009838_25150</name>
</gene>
<evidence type="ECO:0000256" key="1">
    <source>
        <dbReference type="SAM" id="MobiDB-lite"/>
    </source>
</evidence>
<proteinExistence type="predicted"/>
<name>A0ABP5CR40_9ACTN</name>
<reference evidence="3" key="1">
    <citation type="journal article" date="2019" name="Int. J. Syst. Evol. Microbiol.">
        <title>The Global Catalogue of Microorganisms (GCM) 10K type strain sequencing project: providing services to taxonomists for standard genome sequencing and annotation.</title>
        <authorList>
            <consortium name="The Broad Institute Genomics Platform"/>
            <consortium name="The Broad Institute Genome Sequencing Center for Infectious Disease"/>
            <person name="Wu L."/>
            <person name="Ma J."/>
        </authorList>
    </citation>
    <scope>NUCLEOTIDE SEQUENCE [LARGE SCALE GENOMIC DNA]</scope>
    <source>
        <strain evidence="3">JCM 16013</strain>
    </source>
</reference>
<organism evidence="2 3">
    <name type="scientific">Catenulispora subtropica</name>
    <dbReference type="NCBI Taxonomy" id="450798"/>
    <lineage>
        <taxon>Bacteria</taxon>
        <taxon>Bacillati</taxon>
        <taxon>Actinomycetota</taxon>
        <taxon>Actinomycetes</taxon>
        <taxon>Catenulisporales</taxon>
        <taxon>Catenulisporaceae</taxon>
        <taxon>Catenulispora</taxon>
    </lineage>
</organism>
<accession>A0ABP5CR40</accession>